<sequence length="412" mass="44661">MLTAPRVGWFVSCAALAALLPFAVGCRLVPSNDPPKELLKQTWKEPGREGYTHPQTDKIIIENLAAECSGAPRSGPVAVVKPMNILSLSAGGKYGAYSAGILAGWTVHGTRPDFDIVTGVSSGAIVSVYAFLGPQYDDKLKKFFTETDQSDLFKLRPLHNLSFHGSLGYPYGMKQVIEEEITCDRLAEIAAAHQAGRRLYIGTLNIHEKQLTIWDIGEIACRGTPESVALVRKVILAATAVPGLLPPVEIDVVVDGKHYTEIHSDAGVVAQSFIRFAPHQVPTPGTKALVGSQLYCLAAGKIDPDPVIGRMGILKRVGAGVSSSLYALYKEELIKMYALCVTTGMQFNLAAIPKDYKIDEISTRIRAREMRPLYESGYQAAVQGMVWRQTPPGALTGEEPEARSGTVFHTVR</sequence>
<feature type="short sequence motif" description="GXSXG" evidence="2">
    <location>
        <begin position="119"/>
        <end position="123"/>
    </location>
</feature>
<feature type="signal peptide" evidence="4">
    <location>
        <begin position="1"/>
        <end position="17"/>
    </location>
</feature>
<name>A0A5C1AMD0_9BACT</name>
<feature type="active site" description="Nucleophile" evidence="2">
    <location>
        <position position="121"/>
    </location>
</feature>
<keyword evidence="2" id="KW-0378">Hydrolase</keyword>
<dbReference type="InterPro" id="IPR002641">
    <property type="entry name" value="PNPLA_dom"/>
</dbReference>
<keyword evidence="1 2" id="KW-0443">Lipid metabolism</keyword>
<keyword evidence="4" id="KW-0732">Signal</keyword>
<comment type="caution">
    <text evidence="2">Lacks conserved residue(s) required for the propagation of feature annotation.</text>
</comment>
<dbReference type="GO" id="GO:0016787">
    <property type="term" value="F:hydrolase activity"/>
    <property type="evidence" value="ECO:0007669"/>
    <property type="project" value="UniProtKB-UniRule"/>
</dbReference>
<evidence type="ECO:0000256" key="1">
    <source>
        <dbReference type="ARBA" id="ARBA00023098"/>
    </source>
</evidence>
<feature type="domain" description="PNPLA" evidence="5">
    <location>
        <begin position="86"/>
        <end position="278"/>
    </location>
</feature>
<dbReference type="OrthoDB" id="213032at2"/>
<evidence type="ECO:0000313" key="7">
    <source>
        <dbReference type="Proteomes" id="UP000324974"/>
    </source>
</evidence>
<dbReference type="PROSITE" id="PS51635">
    <property type="entry name" value="PNPLA"/>
    <property type="match status" value="1"/>
</dbReference>
<gene>
    <name evidence="6" type="ORF">PX52LOC_06173</name>
</gene>
<organism evidence="6 7">
    <name type="scientific">Limnoglobus roseus</name>
    <dbReference type="NCBI Taxonomy" id="2598579"/>
    <lineage>
        <taxon>Bacteria</taxon>
        <taxon>Pseudomonadati</taxon>
        <taxon>Planctomycetota</taxon>
        <taxon>Planctomycetia</taxon>
        <taxon>Gemmatales</taxon>
        <taxon>Gemmataceae</taxon>
        <taxon>Limnoglobus</taxon>
    </lineage>
</organism>
<evidence type="ECO:0000256" key="4">
    <source>
        <dbReference type="SAM" id="SignalP"/>
    </source>
</evidence>
<proteinExistence type="predicted"/>
<dbReference type="Gene3D" id="3.40.1090.10">
    <property type="entry name" value="Cytosolic phospholipase A2 catalytic domain"/>
    <property type="match status" value="1"/>
</dbReference>
<dbReference type="InterPro" id="IPR016035">
    <property type="entry name" value="Acyl_Trfase/lysoPLipase"/>
</dbReference>
<dbReference type="PROSITE" id="PS51257">
    <property type="entry name" value="PROKAR_LIPOPROTEIN"/>
    <property type="match status" value="1"/>
</dbReference>
<evidence type="ECO:0000313" key="6">
    <source>
        <dbReference type="EMBL" id="QEL19116.1"/>
    </source>
</evidence>
<dbReference type="KEGG" id="lrs:PX52LOC_06173"/>
<dbReference type="AlphaFoldDB" id="A0A5C1AMD0"/>
<dbReference type="GO" id="GO:0016042">
    <property type="term" value="P:lipid catabolic process"/>
    <property type="evidence" value="ECO:0007669"/>
    <property type="project" value="UniProtKB-UniRule"/>
</dbReference>
<dbReference type="Pfam" id="PF01734">
    <property type="entry name" value="Patatin"/>
    <property type="match status" value="1"/>
</dbReference>
<dbReference type="EMBL" id="CP042425">
    <property type="protein sequence ID" value="QEL19116.1"/>
    <property type="molecule type" value="Genomic_DNA"/>
</dbReference>
<protein>
    <submittedName>
        <fullName evidence="6">Patatin</fullName>
    </submittedName>
</protein>
<evidence type="ECO:0000256" key="3">
    <source>
        <dbReference type="SAM" id="MobiDB-lite"/>
    </source>
</evidence>
<dbReference type="SUPFAM" id="SSF52151">
    <property type="entry name" value="FabD/lysophospholipase-like"/>
    <property type="match status" value="1"/>
</dbReference>
<evidence type="ECO:0000259" key="5">
    <source>
        <dbReference type="PROSITE" id="PS51635"/>
    </source>
</evidence>
<reference evidence="7" key="1">
    <citation type="submission" date="2019-08" db="EMBL/GenBank/DDBJ databases">
        <title>Limnoglobus roseus gen. nov., sp. nov., a novel freshwater planctomycete with a giant genome from the family Gemmataceae.</title>
        <authorList>
            <person name="Kulichevskaya I.S."/>
            <person name="Naumoff D.G."/>
            <person name="Miroshnikov K."/>
            <person name="Ivanova A."/>
            <person name="Philippov D.A."/>
            <person name="Hakobyan A."/>
            <person name="Rijpstra I.C."/>
            <person name="Sinninghe Damste J.S."/>
            <person name="Liesack W."/>
            <person name="Dedysh S.N."/>
        </authorList>
    </citation>
    <scope>NUCLEOTIDE SEQUENCE [LARGE SCALE GENOMIC DNA]</scope>
    <source>
        <strain evidence="7">PX52</strain>
    </source>
</reference>
<feature type="chain" id="PRO_5022814022" evidence="4">
    <location>
        <begin position="18"/>
        <end position="412"/>
    </location>
</feature>
<dbReference type="Proteomes" id="UP000324974">
    <property type="component" value="Chromosome"/>
</dbReference>
<evidence type="ECO:0000256" key="2">
    <source>
        <dbReference type="PROSITE-ProRule" id="PRU01161"/>
    </source>
</evidence>
<dbReference type="RefSeq" id="WP_149113551.1">
    <property type="nucleotide sequence ID" value="NZ_CP042425.1"/>
</dbReference>
<keyword evidence="7" id="KW-1185">Reference proteome</keyword>
<feature type="region of interest" description="Disordered" evidence="3">
    <location>
        <begin position="392"/>
        <end position="412"/>
    </location>
</feature>
<keyword evidence="2" id="KW-0442">Lipid degradation</keyword>
<feature type="active site" description="Proton acceptor" evidence="2">
    <location>
        <position position="265"/>
    </location>
</feature>
<accession>A0A5C1AMD0</accession>